<feature type="region of interest" description="Disordered" evidence="1">
    <location>
        <begin position="608"/>
        <end position="657"/>
    </location>
</feature>
<evidence type="ECO:0000313" key="4">
    <source>
        <dbReference type="Proteomes" id="UP001303647"/>
    </source>
</evidence>
<sequence length="784" mass="83134">MPLPQPKTALNDACSVIFNNTLYTYSADAFQSLRLEPGAKWKVLPQGEKVTGGVCVGSTTGTPSTSALFVVGGVSDTEGYHGLQKYTYATGQWESIKLSDKVPHQRVGHGAVYINSTDSILIYAGNQDGTNLPTTHTFTIGASAPYSVRSYDTAGPTSLNPILLPWSAGEAVLVGGSTWNKQVTLFNAADGKWMDSGASLAAPLPKDTSAIQAVLMTGDDGSKNLVTFDMSVSPNEVSRTVLFTGPGAPVPDAAPIRKRQLIKERREPNSKEARADEPLTVNNWPAYNSSSAPRVTRNNFALAQGPDGMVVIAGGATGDDLLCMFNARENSWEDAESRFIRANAFASKSSSTVSSTSSTSATSKTSASTTLSSATSTSATLTSPPVATQTETETDAPAVSDGSDPRFNTILGAVLGGFFGLAILLVLLYLCIKRRNNRKTHLEAGNPRRPSGASFDEKDDLGFAKETLAFGHGPPAGFRGHQPHGSQSSFSSMAILMGRAGHTKSASSGFNRKSSNESKRDSSDSTFRAFKSSISKPIPQPVPAPTAIPPSGPQQQARDVKGAAFTASTAEPRPRALTNRGDEHGATRRSSGWNRYWSGGSALNLLGFGSGNNNNNNNNATANSSQRTTLHSERSSHYSNPHRITQDSATVPPLFPATAEPRMSLSRVNAHSPTIAVYNDKLNEGMSGRIETQRPISAVSEVSASEYSSGIPESVQEAWDPTTANKPWGADRSLNDSFTGTYPTPLAPASQSLKPSTRAPRPTPSQQNQAPVRDDMSWLNLNGN</sequence>
<evidence type="ECO:0008006" key="5">
    <source>
        <dbReference type="Google" id="ProtNLM"/>
    </source>
</evidence>
<feature type="compositionally biased region" description="Basic and acidic residues" evidence="1">
    <location>
        <begin position="264"/>
        <end position="277"/>
    </location>
</feature>
<gene>
    <name evidence="3" type="ORF">C7999DRAFT_28675</name>
</gene>
<dbReference type="Gene3D" id="2.120.10.80">
    <property type="entry name" value="Kelch-type beta propeller"/>
    <property type="match status" value="1"/>
</dbReference>
<feature type="region of interest" description="Disordered" evidence="1">
    <location>
        <begin position="351"/>
        <end position="403"/>
    </location>
</feature>
<feature type="compositionally biased region" description="Low complexity" evidence="1">
    <location>
        <begin position="608"/>
        <end position="625"/>
    </location>
</feature>
<accession>A0AAN7CYR8</accession>
<keyword evidence="2" id="KW-0812">Transmembrane</keyword>
<dbReference type="InterPro" id="IPR015915">
    <property type="entry name" value="Kelch-typ_b-propeller"/>
</dbReference>
<feature type="region of interest" description="Disordered" evidence="1">
    <location>
        <begin position="501"/>
        <end position="594"/>
    </location>
</feature>
<keyword evidence="2" id="KW-0472">Membrane</keyword>
<feature type="region of interest" description="Disordered" evidence="1">
    <location>
        <begin position="264"/>
        <end position="283"/>
    </location>
</feature>
<dbReference type="SUPFAM" id="SSF50965">
    <property type="entry name" value="Galactose oxidase, central domain"/>
    <property type="match status" value="1"/>
</dbReference>
<keyword evidence="4" id="KW-1185">Reference proteome</keyword>
<protein>
    <recommendedName>
        <fullName evidence="5">Pre-mRNA splicing factor CLF1</fullName>
    </recommendedName>
</protein>
<feature type="compositionally biased region" description="Low complexity" evidence="1">
    <location>
        <begin position="351"/>
        <end position="388"/>
    </location>
</feature>
<evidence type="ECO:0000313" key="3">
    <source>
        <dbReference type="EMBL" id="KAK4250843.1"/>
    </source>
</evidence>
<reference evidence="3" key="1">
    <citation type="journal article" date="2023" name="Mol. Phylogenet. Evol.">
        <title>Genome-scale phylogeny and comparative genomics of the fungal order Sordariales.</title>
        <authorList>
            <person name="Hensen N."/>
            <person name="Bonometti L."/>
            <person name="Westerberg I."/>
            <person name="Brannstrom I.O."/>
            <person name="Guillou S."/>
            <person name="Cros-Aarteil S."/>
            <person name="Calhoun S."/>
            <person name="Haridas S."/>
            <person name="Kuo A."/>
            <person name="Mondo S."/>
            <person name="Pangilinan J."/>
            <person name="Riley R."/>
            <person name="LaButti K."/>
            <person name="Andreopoulos B."/>
            <person name="Lipzen A."/>
            <person name="Chen C."/>
            <person name="Yan M."/>
            <person name="Daum C."/>
            <person name="Ng V."/>
            <person name="Clum A."/>
            <person name="Steindorff A."/>
            <person name="Ohm R.A."/>
            <person name="Martin F."/>
            <person name="Silar P."/>
            <person name="Natvig D.O."/>
            <person name="Lalanne C."/>
            <person name="Gautier V."/>
            <person name="Ament-Velasquez S.L."/>
            <person name="Kruys A."/>
            <person name="Hutchinson M.I."/>
            <person name="Powell A.J."/>
            <person name="Barry K."/>
            <person name="Miller A.N."/>
            <person name="Grigoriev I.V."/>
            <person name="Debuchy R."/>
            <person name="Gladieux P."/>
            <person name="Hiltunen Thoren M."/>
            <person name="Johannesson H."/>
        </authorList>
    </citation>
    <scope>NUCLEOTIDE SEQUENCE</scope>
    <source>
        <strain evidence="3">CBS 359.72</strain>
    </source>
</reference>
<dbReference type="EMBL" id="MU857610">
    <property type="protein sequence ID" value="KAK4250843.1"/>
    <property type="molecule type" value="Genomic_DNA"/>
</dbReference>
<name>A0AAN7CYR8_9PEZI</name>
<dbReference type="Proteomes" id="UP001303647">
    <property type="component" value="Unassembled WGS sequence"/>
</dbReference>
<feature type="compositionally biased region" description="Basic and acidic residues" evidence="1">
    <location>
        <begin position="514"/>
        <end position="523"/>
    </location>
</feature>
<feature type="compositionally biased region" description="Pro residues" evidence="1">
    <location>
        <begin position="538"/>
        <end position="552"/>
    </location>
</feature>
<organism evidence="3 4">
    <name type="scientific">Corynascus novoguineensis</name>
    <dbReference type="NCBI Taxonomy" id="1126955"/>
    <lineage>
        <taxon>Eukaryota</taxon>
        <taxon>Fungi</taxon>
        <taxon>Dikarya</taxon>
        <taxon>Ascomycota</taxon>
        <taxon>Pezizomycotina</taxon>
        <taxon>Sordariomycetes</taxon>
        <taxon>Sordariomycetidae</taxon>
        <taxon>Sordariales</taxon>
        <taxon>Chaetomiaceae</taxon>
        <taxon>Corynascus</taxon>
    </lineage>
</organism>
<reference evidence="3" key="2">
    <citation type="submission" date="2023-05" db="EMBL/GenBank/DDBJ databases">
        <authorList>
            <consortium name="Lawrence Berkeley National Laboratory"/>
            <person name="Steindorff A."/>
            <person name="Hensen N."/>
            <person name="Bonometti L."/>
            <person name="Westerberg I."/>
            <person name="Brannstrom I.O."/>
            <person name="Guillou S."/>
            <person name="Cros-Aarteil S."/>
            <person name="Calhoun S."/>
            <person name="Haridas S."/>
            <person name="Kuo A."/>
            <person name="Mondo S."/>
            <person name="Pangilinan J."/>
            <person name="Riley R."/>
            <person name="Labutti K."/>
            <person name="Andreopoulos B."/>
            <person name="Lipzen A."/>
            <person name="Chen C."/>
            <person name="Yanf M."/>
            <person name="Daum C."/>
            <person name="Ng V."/>
            <person name="Clum A."/>
            <person name="Ohm R."/>
            <person name="Martin F."/>
            <person name="Silar P."/>
            <person name="Natvig D."/>
            <person name="Lalanne C."/>
            <person name="Gautier V."/>
            <person name="Ament-Velasquez S.L."/>
            <person name="Kruys A."/>
            <person name="Hutchinson M.I."/>
            <person name="Powell A.J."/>
            <person name="Barry K."/>
            <person name="Miller A.N."/>
            <person name="Grigoriev I.V."/>
            <person name="Debuchy R."/>
            <person name="Gladieux P."/>
            <person name="Thoren M.H."/>
            <person name="Johannesson H."/>
        </authorList>
    </citation>
    <scope>NUCLEOTIDE SEQUENCE</scope>
    <source>
        <strain evidence="3">CBS 359.72</strain>
    </source>
</reference>
<dbReference type="InterPro" id="IPR011043">
    <property type="entry name" value="Gal_Oxase/kelch_b-propeller"/>
</dbReference>
<evidence type="ECO:0000256" key="1">
    <source>
        <dbReference type="SAM" id="MobiDB-lite"/>
    </source>
</evidence>
<feature type="region of interest" description="Disordered" evidence="1">
    <location>
        <begin position="470"/>
        <end position="489"/>
    </location>
</feature>
<proteinExistence type="predicted"/>
<feature type="transmembrane region" description="Helical" evidence="2">
    <location>
        <begin position="410"/>
        <end position="432"/>
    </location>
</feature>
<keyword evidence="2" id="KW-1133">Transmembrane helix</keyword>
<comment type="caution">
    <text evidence="3">The sequence shown here is derived from an EMBL/GenBank/DDBJ whole genome shotgun (WGS) entry which is preliminary data.</text>
</comment>
<dbReference type="AlphaFoldDB" id="A0AAN7CYR8"/>
<evidence type="ECO:0000256" key="2">
    <source>
        <dbReference type="SAM" id="Phobius"/>
    </source>
</evidence>
<feature type="compositionally biased region" description="Polar residues" evidence="1">
    <location>
        <begin position="637"/>
        <end position="649"/>
    </location>
</feature>
<feature type="region of interest" description="Disordered" evidence="1">
    <location>
        <begin position="704"/>
        <end position="784"/>
    </location>
</feature>